<name>A0A382IGL7_9ZZZZ</name>
<accession>A0A382IGL7</accession>
<proteinExistence type="predicted"/>
<evidence type="ECO:0000313" key="1">
    <source>
        <dbReference type="EMBL" id="SVB98864.1"/>
    </source>
</evidence>
<sequence>MTQIIVSAQDVTTYDMKKGLDFDVLIVGAHPCRRRAVDIGRYVSIAPQARIGEPWSEGVRIAEPA</sequence>
<reference evidence="1" key="1">
    <citation type="submission" date="2018-05" db="EMBL/GenBank/DDBJ databases">
        <authorList>
            <person name="Lanie J.A."/>
            <person name="Ng W.-L."/>
            <person name="Kazmierczak K.M."/>
            <person name="Andrzejewski T.M."/>
            <person name="Davidsen T.M."/>
            <person name="Wayne K.J."/>
            <person name="Tettelin H."/>
            <person name="Glass J.I."/>
            <person name="Rusch D."/>
            <person name="Podicherti R."/>
            <person name="Tsui H.-C.T."/>
            <person name="Winkler M.E."/>
        </authorList>
    </citation>
    <scope>NUCLEOTIDE SEQUENCE</scope>
</reference>
<organism evidence="1">
    <name type="scientific">marine metagenome</name>
    <dbReference type="NCBI Taxonomy" id="408172"/>
    <lineage>
        <taxon>unclassified sequences</taxon>
        <taxon>metagenomes</taxon>
        <taxon>ecological metagenomes</taxon>
    </lineage>
</organism>
<dbReference type="EMBL" id="UINC01067312">
    <property type="protein sequence ID" value="SVB98864.1"/>
    <property type="molecule type" value="Genomic_DNA"/>
</dbReference>
<dbReference type="AlphaFoldDB" id="A0A382IGL7"/>
<gene>
    <name evidence="1" type="ORF">METZ01_LOCUS251718</name>
</gene>
<protein>
    <submittedName>
        <fullName evidence="1">Uncharacterized protein</fullName>
    </submittedName>
</protein>